<dbReference type="EMBL" id="BLBS01000041">
    <property type="protein sequence ID" value="GET90553.1"/>
    <property type="molecule type" value="Genomic_DNA"/>
</dbReference>
<comment type="caution">
    <text evidence="2">The sequence shown here is derived from an EMBL/GenBank/DDBJ whole genome shotgun (WGS) entry which is preliminary data.</text>
</comment>
<proteinExistence type="predicted"/>
<accession>A0A640KLS0</accession>
<feature type="region of interest" description="Disordered" evidence="1">
    <location>
        <begin position="116"/>
        <end position="190"/>
    </location>
</feature>
<organism evidence="2 3">
    <name type="scientific">Leishmania tarentolae</name>
    <name type="common">Sauroleishmania tarentolae</name>
    <dbReference type="NCBI Taxonomy" id="5689"/>
    <lineage>
        <taxon>Eukaryota</taxon>
        <taxon>Discoba</taxon>
        <taxon>Euglenozoa</taxon>
        <taxon>Kinetoplastea</taxon>
        <taxon>Metakinetoplastina</taxon>
        <taxon>Trypanosomatida</taxon>
        <taxon>Trypanosomatidae</taxon>
        <taxon>Leishmaniinae</taxon>
        <taxon>Leishmania</taxon>
        <taxon>lizard Leishmania</taxon>
    </lineage>
</organism>
<dbReference type="OrthoDB" id="265243at2759"/>
<dbReference type="VEuPathDB" id="TriTrypDB:LtaPh_2927800"/>
<feature type="region of interest" description="Disordered" evidence="1">
    <location>
        <begin position="385"/>
        <end position="630"/>
    </location>
</feature>
<protein>
    <submittedName>
        <fullName evidence="2">Uncharacterized protein</fullName>
    </submittedName>
</protein>
<evidence type="ECO:0000256" key="1">
    <source>
        <dbReference type="SAM" id="MobiDB-lite"/>
    </source>
</evidence>
<keyword evidence="3" id="KW-1185">Reference proteome</keyword>
<feature type="compositionally biased region" description="Basic and acidic residues" evidence="1">
    <location>
        <begin position="147"/>
        <end position="158"/>
    </location>
</feature>
<reference evidence="2" key="1">
    <citation type="submission" date="2019-11" db="EMBL/GenBank/DDBJ databases">
        <title>Leishmania tarentolae CDS.</title>
        <authorList>
            <person name="Goto Y."/>
            <person name="Yamagishi J."/>
        </authorList>
    </citation>
    <scope>NUCLEOTIDE SEQUENCE [LARGE SCALE GENOMIC DNA]</scope>
    <source>
        <strain evidence="2">Parrot Tar II</strain>
    </source>
</reference>
<feature type="region of interest" description="Disordered" evidence="1">
    <location>
        <begin position="1"/>
        <end position="25"/>
    </location>
</feature>
<name>A0A640KLS0_LEITA</name>
<evidence type="ECO:0000313" key="3">
    <source>
        <dbReference type="Proteomes" id="UP000419144"/>
    </source>
</evidence>
<feature type="compositionally biased region" description="Polar residues" evidence="1">
    <location>
        <begin position="123"/>
        <end position="140"/>
    </location>
</feature>
<dbReference type="Proteomes" id="UP000419144">
    <property type="component" value="Unassembled WGS sequence"/>
</dbReference>
<evidence type="ECO:0000313" key="2">
    <source>
        <dbReference type="EMBL" id="GET90553.1"/>
    </source>
</evidence>
<sequence length="692" mass="70540">MHRNRIRVRPAGGSHLASGTSSMAHMSYDSTNESFRDVRATAPQSAESPFAAQNSHTWNAQSPSLLYGADGSGGGWRYVRRIANLAYSTVSGVFGVLGVKPHGEVKASTDNTASTRAFPYSTAHPNISRISPATPAQSCSGAPPPSDETRVADTIELRRPRRSTAQSSLPPPKPPVSEQAPQTRDAPLSYPSVREAPQCQITVNQYFAAPERSIYPMVFTHPGEPASYRGAPAYPSRASLLTAPSSLQIHAKRPRLASPTAAATELRVRKAPKTVTDNDACDASLSNAPSAIPLGSQENSLTVPIGSLATTRLFGKAKTSNNDDASFSAKPAAPLADVPTAKAPLFGGTATPAAAAAAPNLFVFGSKPAEATSARSVAAAPTFGAPKTNSFVKAGPPAVMPDDSGFAPNADSDDDEKGNDKKTKTENSAPAKAPFSFSTAGAKPTFGAAPPSTGAPANPFSFSAKPAEKADTAAAPTFGAPKTNSFVKAGPPAVMPDDSGFAPNADSDDDEKGNDKKTKTENSAPAKAPFSFSTAGAKPTFGAAPPSTGAPANPFSFSAKPAEKADTAAAPTFGAPKTNSFVKAGPPAVMPDDSGFAPNADSDDDEKGNDKKTKTEGTTSGGSSGAFSFNVNTDRAKPNFGSGFAFGGSSSFGTSTGASGAAANPFSFPNPTPTGAFGASGSTGFSFTTSKK</sequence>
<dbReference type="AlphaFoldDB" id="A0A640KLS0"/>
<gene>
    <name evidence="2" type="ORF">LtaPh_2927800</name>
</gene>